<dbReference type="Gene3D" id="3.50.30.20">
    <property type="entry name" value="Carbamoyl-phosphate synthase small subunit, N-terminal domain"/>
    <property type="match status" value="1"/>
</dbReference>
<accession>D9PHF2</accession>
<organism evidence="2">
    <name type="scientific">sediment metagenome</name>
    <dbReference type="NCBI Taxonomy" id="749907"/>
    <lineage>
        <taxon>unclassified sequences</taxon>
        <taxon>metagenomes</taxon>
        <taxon>ecological metagenomes</taxon>
    </lineage>
</organism>
<dbReference type="SUPFAM" id="SSF52021">
    <property type="entry name" value="Carbamoyl phosphate synthetase, small subunit N-terminal domain"/>
    <property type="match status" value="1"/>
</dbReference>
<dbReference type="AlphaFoldDB" id="D9PHF2"/>
<comment type="caution">
    <text evidence="2">The sequence shown here is derived from an EMBL/GenBank/DDBJ whole genome shotgun (WGS) entry which is preliminary data.</text>
</comment>
<dbReference type="EMBL" id="ADZX01000367">
    <property type="protein sequence ID" value="EFK97012.1"/>
    <property type="molecule type" value="Genomic_DNA"/>
</dbReference>
<dbReference type="InterPro" id="IPR002474">
    <property type="entry name" value="CarbamoylP_synth_ssu_N"/>
</dbReference>
<gene>
    <name evidence="2" type="ORF">LDC_0952</name>
</gene>
<feature type="non-terminal residue" evidence="2">
    <location>
        <position position="87"/>
    </location>
</feature>
<evidence type="ECO:0000259" key="1">
    <source>
        <dbReference type="SMART" id="SM01097"/>
    </source>
</evidence>
<proteinExistence type="predicted"/>
<protein>
    <submittedName>
        <fullName evidence="2">Carbamoyl-phosphate synthase, small subunit</fullName>
    </submittedName>
</protein>
<name>D9PHF2_9ZZZZ</name>
<evidence type="ECO:0000313" key="2">
    <source>
        <dbReference type="EMBL" id="EFK97012.1"/>
    </source>
</evidence>
<dbReference type="InterPro" id="IPR036480">
    <property type="entry name" value="CarbP_synth_ssu_N_sf"/>
</dbReference>
<feature type="domain" description="Carbamoyl-phosphate synthase small subunit N-terminal" evidence="1">
    <location>
        <begin position="8"/>
        <end position="87"/>
    </location>
</feature>
<sequence>MATELEYEKALLALEDGTVFRGRSFTGDGEVTGEVVFNTSMAGYQEILTDPSYCGQMVTMTYPLIGNYGINETDVESERIQVRAFLV</sequence>
<reference evidence="2" key="1">
    <citation type="submission" date="2010-07" db="EMBL/GenBank/DDBJ databases">
        <authorList>
            <consortium name="CONSOLIDER consortium CSD2007-00005"/>
            <person name="Guazzaroni M.-E."/>
            <person name="Richter M."/>
            <person name="Garcia-Salamanca A."/>
            <person name="Yarza P."/>
            <person name="Ferrer M."/>
        </authorList>
    </citation>
    <scope>NUCLEOTIDE SEQUENCE</scope>
</reference>
<dbReference type="SMART" id="SM01097">
    <property type="entry name" value="CPSase_sm_chain"/>
    <property type="match status" value="1"/>
</dbReference>
<dbReference type="Pfam" id="PF00988">
    <property type="entry name" value="CPSase_sm_chain"/>
    <property type="match status" value="1"/>
</dbReference>
<reference evidence="2" key="2">
    <citation type="journal article" date="2011" name="Microb. Ecol.">
        <title>Taxonomic and Functional Metagenomic Profiling of the Microbial Community in the Anoxic Sediment of a Sub-saline Shallow Lake (Laguna de Carrizo, Central Spain).</title>
        <authorList>
            <person name="Ferrer M."/>
            <person name="Guazzaroni M.E."/>
            <person name="Richter M."/>
            <person name="Garcia-Salamanca A."/>
            <person name="Yarza P."/>
            <person name="Suarez-Suarez A."/>
            <person name="Solano J."/>
            <person name="Alcaide M."/>
            <person name="van Dillewijn P."/>
            <person name="Molina-Henares M.A."/>
            <person name="Lopez-Cortes N."/>
            <person name="Al-Ramahi Y."/>
            <person name="Guerrero C."/>
            <person name="Acosta A."/>
            <person name="de Eugenio L.I."/>
            <person name="Martinez V."/>
            <person name="Marques S."/>
            <person name="Rojo F."/>
            <person name="Santero E."/>
            <person name="Genilloud O."/>
            <person name="Perez-Perez J."/>
            <person name="Rossello-Mora R."/>
            <person name="Ramos J.L."/>
        </authorList>
    </citation>
    <scope>NUCLEOTIDE SEQUENCE</scope>
</reference>